<feature type="transmembrane region" description="Helical" evidence="8">
    <location>
        <begin position="313"/>
        <end position="337"/>
    </location>
</feature>
<keyword evidence="11" id="KW-1185">Reference proteome</keyword>
<proteinExistence type="inferred from homology"/>
<dbReference type="InterPro" id="IPR020846">
    <property type="entry name" value="MFS_dom"/>
</dbReference>
<dbReference type="Pfam" id="PF07690">
    <property type="entry name" value="MFS_1"/>
    <property type="match status" value="1"/>
</dbReference>
<evidence type="ECO:0000313" key="11">
    <source>
        <dbReference type="Proteomes" id="UP001205046"/>
    </source>
</evidence>
<gene>
    <name evidence="10" type="ORF">M3B43_07935</name>
</gene>
<comment type="similarity">
    <text evidence="2">Belongs to the major facilitator superfamily.</text>
</comment>
<evidence type="ECO:0000256" key="5">
    <source>
        <dbReference type="ARBA" id="ARBA00022692"/>
    </source>
</evidence>
<evidence type="ECO:0000256" key="2">
    <source>
        <dbReference type="ARBA" id="ARBA00008335"/>
    </source>
</evidence>
<sequence length="399" mass="41819">MRAIPYDDDGHLPGSQAYRRLLIALFFIGVATFAQLYSPQGLLPIIAVEQDITADQAALMVSAATLGLALGVIPWSYIGDAAGRKPAMIWAISLACLFAVLTTVAPSFTLALTARFFEGFMLGGVPALAVAYLNEEVSSKVVAVAAGTYVSGTTLGGLAGRIIAAPIGEQLGWKLGMLVVTALAVICVLVFLRMAPAALRFTPRRTGVSEALGALFGNLRSGALWVIYLQGFLTMGGFVAMYNYLGFHLAGPPFLLPIWLTSLVFLAYLAGTWSSPRAGRMASRWGRKKVLLVGNLITMAGTALTLVSEMWVIIVGMVVLTGGFFAAHAVASGWAGARAVAGRSQSASLYNLGYYAGSSVFGFLGGTFLHQAGWSGTVIMVLVLTALATALAALVLPKN</sequence>
<feature type="transmembrane region" description="Helical" evidence="8">
    <location>
        <begin position="141"/>
        <end position="163"/>
    </location>
</feature>
<dbReference type="Gene3D" id="1.20.1250.20">
    <property type="entry name" value="MFS general substrate transporter like domains"/>
    <property type="match status" value="2"/>
</dbReference>
<feature type="transmembrane region" description="Helical" evidence="8">
    <location>
        <begin position="290"/>
        <end position="307"/>
    </location>
</feature>
<evidence type="ECO:0000256" key="1">
    <source>
        <dbReference type="ARBA" id="ARBA00004651"/>
    </source>
</evidence>
<comment type="caution">
    <text evidence="10">The sequence shown here is derived from an EMBL/GenBank/DDBJ whole genome shotgun (WGS) entry which is preliminary data.</text>
</comment>
<keyword evidence="5 8" id="KW-0812">Transmembrane</keyword>
<organism evidence="10 11">
    <name type="scientific">Nesterenkonia massiliensis</name>
    <dbReference type="NCBI Taxonomy" id="1232429"/>
    <lineage>
        <taxon>Bacteria</taxon>
        <taxon>Bacillati</taxon>
        <taxon>Actinomycetota</taxon>
        <taxon>Actinomycetes</taxon>
        <taxon>Micrococcales</taxon>
        <taxon>Micrococcaceae</taxon>
        <taxon>Nesterenkonia</taxon>
    </lineage>
</organism>
<dbReference type="InterPro" id="IPR036259">
    <property type="entry name" value="MFS_trans_sf"/>
</dbReference>
<evidence type="ECO:0000259" key="9">
    <source>
        <dbReference type="PROSITE" id="PS50850"/>
    </source>
</evidence>
<evidence type="ECO:0000256" key="4">
    <source>
        <dbReference type="ARBA" id="ARBA00022475"/>
    </source>
</evidence>
<dbReference type="EMBL" id="JALXMO010000019">
    <property type="protein sequence ID" value="MCT1607256.1"/>
    <property type="molecule type" value="Genomic_DNA"/>
</dbReference>
<feature type="transmembrane region" description="Helical" evidence="8">
    <location>
        <begin position="175"/>
        <end position="195"/>
    </location>
</feature>
<feature type="transmembrane region" description="Helical" evidence="8">
    <location>
        <begin position="349"/>
        <end position="368"/>
    </location>
</feature>
<reference evidence="10 11" key="1">
    <citation type="submission" date="2022-04" db="EMBL/GenBank/DDBJ databases">
        <title>Human microbiome associated bacterial genomes.</title>
        <authorList>
            <person name="Sandstrom S."/>
            <person name="Salamzade R."/>
            <person name="Kalan L.R."/>
        </authorList>
    </citation>
    <scope>NUCLEOTIDE SEQUENCE [LARGE SCALE GENOMIC DNA]</scope>
    <source>
        <strain evidence="11">p3-SID767</strain>
    </source>
</reference>
<feature type="domain" description="Major facilitator superfamily (MFS) profile" evidence="9">
    <location>
        <begin position="17"/>
        <end position="399"/>
    </location>
</feature>
<dbReference type="PANTHER" id="PTHR43271">
    <property type="entry name" value="BLL2771 PROTEIN"/>
    <property type="match status" value="1"/>
</dbReference>
<dbReference type="SUPFAM" id="SSF103473">
    <property type="entry name" value="MFS general substrate transporter"/>
    <property type="match status" value="1"/>
</dbReference>
<comment type="subcellular location">
    <subcellularLocation>
        <location evidence="1">Cell membrane</location>
        <topology evidence="1">Multi-pass membrane protein</topology>
    </subcellularLocation>
</comment>
<evidence type="ECO:0000313" key="10">
    <source>
        <dbReference type="EMBL" id="MCT1607256.1"/>
    </source>
</evidence>
<feature type="transmembrane region" description="Helical" evidence="8">
    <location>
        <begin position="251"/>
        <end position="270"/>
    </location>
</feature>
<evidence type="ECO:0000256" key="8">
    <source>
        <dbReference type="SAM" id="Phobius"/>
    </source>
</evidence>
<feature type="transmembrane region" description="Helical" evidence="8">
    <location>
        <begin position="57"/>
        <end position="77"/>
    </location>
</feature>
<accession>A0ABT2HRG7</accession>
<dbReference type="Proteomes" id="UP001205046">
    <property type="component" value="Unassembled WGS sequence"/>
</dbReference>
<evidence type="ECO:0000256" key="6">
    <source>
        <dbReference type="ARBA" id="ARBA00022989"/>
    </source>
</evidence>
<dbReference type="RefSeq" id="WP_260073227.1">
    <property type="nucleotide sequence ID" value="NZ_JALXMO010000019.1"/>
</dbReference>
<name>A0ABT2HRG7_9MICC</name>
<feature type="transmembrane region" description="Helical" evidence="8">
    <location>
        <begin position="21"/>
        <end position="37"/>
    </location>
</feature>
<feature type="transmembrane region" description="Helical" evidence="8">
    <location>
        <begin position="225"/>
        <end position="245"/>
    </location>
</feature>
<keyword evidence="7 8" id="KW-0472">Membrane</keyword>
<feature type="transmembrane region" description="Helical" evidence="8">
    <location>
        <begin position="89"/>
        <end position="110"/>
    </location>
</feature>
<evidence type="ECO:0000256" key="7">
    <source>
        <dbReference type="ARBA" id="ARBA00023136"/>
    </source>
</evidence>
<keyword evidence="4" id="KW-1003">Cell membrane</keyword>
<protein>
    <submittedName>
        <fullName evidence="10">MFS transporter</fullName>
    </submittedName>
</protein>
<keyword evidence="3" id="KW-0813">Transport</keyword>
<dbReference type="PROSITE" id="PS50850">
    <property type="entry name" value="MFS"/>
    <property type="match status" value="1"/>
</dbReference>
<dbReference type="InterPro" id="IPR011701">
    <property type="entry name" value="MFS"/>
</dbReference>
<dbReference type="PANTHER" id="PTHR43271:SF1">
    <property type="entry name" value="INNER MEMBRANE TRANSPORT PROTEIN YNFM"/>
    <property type="match status" value="1"/>
</dbReference>
<dbReference type="CDD" id="cd17324">
    <property type="entry name" value="MFS_NepI_like"/>
    <property type="match status" value="1"/>
</dbReference>
<feature type="transmembrane region" description="Helical" evidence="8">
    <location>
        <begin position="116"/>
        <end position="134"/>
    </location>
</feature>
<keyword evidence="6 8" id="KW-1133">Transmembrane helix</keyword>
<evidence type="ECO:0000256" key="3">
    <source>
        <dbReference type="ARBA" id="ARBA00022448"/>
    </source>
</evidence>
<feature type="transmembrane region" description="Helical" evidence="8">
    <location>
        <begin position="374"/>
        <end position="396"/>
    </location>
</feature>